<gene>
    <name evidence="1" type="ORF">TNCV_2341571</name>
</gene>
<dbReference type="AlphaFoldDB" id="A0A8X6UWE0"/>
<name>A0A8X6UWE0_TRICX</name>
<evidence type="ECO:0000313" key="2">
    <source>
        <dbReference type="Proteomes" id="UP000887159"/>
    </source>
</evidence>
<sequence>MSAVLRLNMSSSYNLVKRIANNDFQQDWCPRNFHSASSTARMPGGIPCSSVVRHARRLLVVISQTTV</sequence>
<proteinExistence type="predicted"/>
<evidence type="ECO:0000313" key="1">
    <source>
        <dbReference type="EMBL" id="GFX86088.1"/>
    </source>
</evidence>
<dbReference type="EMBL" id="BMAU01021003">
    <property type="protein sequence ID" value="GFX86088.1"/>
    <property type="molecule type" value="Genomic_DNA"/>
</dbReference>
<accession>A0A8X6UWE0</accession>
<organism evidence="1 2">
    <name type="scientific">Trichonephila clavipes</name>
    <name type="common">Golden silk orbweaver</name>
    <name type="synonym">Nephila clavipes</name>
    <dbReference type="NCBI Taxonomy" id="2585209"/>
    <lineage>
        <taxon>Eukaryota</taxon>
        <taxon>Metazoa</taxon>
        <taxon>Ecdysozoa</taxon>
        <taxon>Arthropoda</taxon>
        <taxon>Chelicerata</taxon>
        <taxon>Arachnida</taxon>
        <taxon>Araneae</taxon>
        <taxon>Araneomorphae</taxon>
        <taxon>Entelegynae</taxon>
        <taxon>Araneoidea</taxon>
        <taxon>Nephilidae</taxon>
        <taxon>Trichonephila</taxon>
    </lineage>
</organism>
<dbReference type="Proteomes" id="UP000887159">
    <property type="component" value="Unassembled WGS sequence"/>
</dbReference>
<comment type="caution">
    <text evidence="1">The sequence shown here is derived from an EMBL/GenBank/DDBJ whole genome shotgun (WGS) entry which is preliminary data.</text>
</comment>
<protein>
    <submittedName>
        <fullName evidence="1">Uncharacterized protein</fullName>
    </submittedName>
</protein>
<keyword evidence="2" id="KW-1185">Reference proteome</keyword>
<reference evidence="1" key="1">
    <citation type="submission" date="2020-08" db="EMBL/GenBank/DDBJ databases">
        <title>Multicomponent nature underlies the extraordinary mechanical properties of spider dragline silk.</title>
        <authorList>
            <person name="Kono N."/>
            <person name="Nakamura H."/>
            <person name="Mori M."/>
            <person name="Yoshida Y."/>
            <person name="Ohtoshi R."/>
            <person name="Malay A.D."/>
            <person name="Moran D.A.P."/>
            <person name="Tomita M."/>
            <person name="Numata K."/>
            <person name="Arakawa K."/>
        </authorList>
    </citation>
    <scope>NUCLEOTIDE SEQUENCE</scope>
</reference>